<keyword evidence="3" id="KW-1185">Reference proteome</keyword>
<dbReference type="EMBL" id="JAVRRJ010000010">
    <property type="protein sequence ID" value="KAK5081295.1"/>
    <property type="molecule type" value="Genomic_DNA"/>
</dbReference>
<reference evidence="2 3" key="1">
    <citation type="submission" date="2023-08" db="EMBL/GenBank/DDBJ databases">
        <title>Black Yeasts Isolated from many extreme environments.</title>
        <authorList>
            <person name="Coleine C."/>
            <person name="Stajich J.E."/>
            <person name="Selbmann L."/>
        </authorList>
    </citation>
    <scope>NUCLEOTIDE SEQUENCE [LARGE SCALE GENOMIC DNA]</scope>
    <source>
        <strain evidence="2 3">CCFEE 5910</strain>
    </source>
</reference>
<gene>
    <name evidence="2" type="ORF">LTR05_008089</name>
</gene>
<name>A0AAN7STS3_9EURO</name>
<evidence type="ECO:0000313" key="3">
    <source>
        <dbReference type="Proteomes" id="UP001309876"/>
    </source>
</evidence>
<dbReference type="SUPFAM" id="SSF54593">
    <property type="entry name" value="Glyoxalase/Bleomycin resistance protein/Dihydroxybiphenyl dioxygenase"/>
    <property type="match status" value="1"/>
</dbReference>
<protein>
    <recommendedName>
        <fullName evidence="4">VOC domain-containing protein</fullName>
    </recommendedName>
</protein>
<comment type="caution">
    <text evidence="2">The sequence shown here is derived from an EMBL/GenBank/DDBJ whole genome shotgun (WGS) entry which is preliminary data.</text>
</comment>
<feature type="region of interest" description="Disordered" evidence="1">
    <location>
        <begin position="126"/>
        <end position="150"/>
    </location>
</feature>
<evidence type="ECO:0000313" key="2">
    <source>
        <dbReference type="EMBL" id="KAK5081295.1"/>
    </source>
</evidence>
<dbReference type="AlphaFoldDB" id="A0AAN7STS3"/>
<dbReference type="Proteomes" id="UP001309876">
    <property type="component" value="Unassembled WGS sequence"/>
</dbReference>
<dbReference type="InterPro" id="IPR029068">
    <property type="entry name" value="Glyas_Bleomycin-R_OHBP_Dase"/>
</dbReference>
<dbReference type="PANTHER" id="PTHR39175:SF1">
    <property type="entry name" value="FAMILY PROTEIN, PUTATIVE (AFU_ORTHOLOGUE AFUA_3G15060)-RELATED"/>
    <property type="match status" value="1"/>
</dbReference>
<accession>A0AAN7STS3</accession>
<dbReference type="PANTHER" id="PTHR39175">
    <property type="entry name" value="FAMILY PROTEIN, PUTATIVE (AFU_ORTHOLOGUE AFUA_3G15060)-RELATED"/>
    <property type="match status" value="1"/>
</dbReference>
<sequence>MSETVNSSNSSVISQNDSECEPLVIGWDHVNFLVQPHTLHLARAFYYGVLGLEPTPVPESKKAHLMWFNIGNSGQQLHVTSEHDFSQAQLKAQSESPRHPCFKVPSQEKLDILQRRLWELYEDGEEGAPMQCDRPGADNGGQGKEGDFPNRFFARDYAGNRLEFTL</sequence>
<proteinExistence type="predicted"/>
<organism evidence="2 3">
    <name type="scientific">Lithohypha guttulata</name>
    <dbReference type="NCBI Taxonomy" id="1690604"/>
    <lineage>
        <taxon>Eukaryota</taxon>
        <taxon>Fungi</taxon>
        <taxon>Dikarya</taxon>
        <taxon>Ascomycota</taxon>
        <taxon>Pezizomycotina</taxon>
        <taxon>Eurotiomycetes</taxon>
        <taxon>Chaetothyriomycetidae</taxon>
        <taxon>Chaetothyriales</taxon>
        <taxon>Trichomeriaceae</taxon>
        <taxon>Lithohypha</taxon>
    </lineage>
</organism>
<dbReference type="Gene3D" id="3.10.180.10">
    <property type="entry name" value="2,3-Dihydroxybiphenyl 1,2-Dioxygenase, domain 1"/>
    <property type="match status" value="1"/>
</dbReference>
<evidence type="ECO:0000256" key="1">
    <source>
        <dbReference type="SAM" id="MobiDB-lite"/>
    </source>
</evidence>
<evidence type="ECO:0008006" key="4">
    <source>
        <dbReference type="Google" id="ProtNLM"/>
    </source>
</evidence>